<dbReference type="Gene3D" id="3.40.630.10">
    <property type="entry name" value="Zn peptidases"/>
    <property type="match status" value="1"/>
</dbReference>
<feature type="domain" description="Succinylglutamate desuccinylase/Aspartoacylase catalytic" evidence="5">
    <location>
        <begin position="45"/>
        <end position="148"/>
    </location>
</feature>
<protein>
    <submittedName>
        <fullName evidence="6">Putative deacylase</fullName>
    </submittedName>
</protein>
<dbReference type="Pfam" id="PF24827">
    <property type="entry name" value="AstE_AspA_cat"/>
    <property type="match status" value="1"/>
</dbReference>
<dbReference type="EMBL" id="JACIJE010000007">
    <property type="protein sequence ID" value="MBB5690463.1"/>
    <property type="molecule type" value="Genomic_DNA"/>
</dbReference>
<gene>
    <name evidence="6" type="ORF">FHS88_002598</name>
</gene>
<evidence type="ECO:0000256" key="4">
    <source>
        <dbReference type="ARBA" id="ARBA00022833"/>
    </source>
</evidence>
<sequence>MSGEAGLRAMRPPEVPVNIAAPDLRRWLPGNAGIPGVWTFAAEAPGPHVAITGIIHGNEIAGAVLLDRWLEAGILPARGRLTLVFGNLEAYARFDPADPTASRFLDEDLNRVWDPGVLDGRRRSAELRRARELRPVIETVDLLADMHSMLWPSDPLILAGVPEKGALLGCAIGVPPVVVSDAGHLGGRRLIDFPRFAGEGPAAAVLVEAGAHWEPATVETMEQAAARLLRHAGQARPEDPLRPGAPRGPVRRALVTRTVTANSRDFAFLREFRGGEVIGPPNALIAMDGEEEIRTPHEDCLLVMPMPLVPRGHTAVRLARFLG</sequence>
<keyword evidence="3" id="KW-0378">Hydrolase</keyword>
<dbReference type="RefSeq" id="WP_338146559.1">
    <property type="nucleotide sequence ID" value="NZ_JAAEDJ010000290.1"/>
</dbReference>
<proteinExistence type="predicted"/>
<evidence type="ECO:0000256" key="1">
    <source>
        <dbReference type="ARBA" id="ARBA00001947"/>
    </source>
</evidence>
<evidence type="ECO:0000256" key="3">
    <source>
        <dbReference type="ARBA" id="ARBA00022801"/>
    </source>
</evidence>
<dbReference type="GO" id="GO:0046872">
    <property type="term" value="F:metal ion binding"/>
    <property type="evidence" value="ECO:0007669"/>
    <property type="project" value="UniProtKB-KW"/>
</dbReference>
<dbReference type="InterPro" id="IPR055438">
    <property type="entry name" value="AstE_AspA_cat"/>
</dbReference>
<dbReference type="GO" id="GO:0016788">
    <property type="term" value="F:hydrolase activity, acting on ester bonds"/>
    <property type="evidence" value="ECO:0007669"/>
    <property type="project" value="InterPro"/>
</dbReference>
<keyword evidence="7" id="KW-1185">Reference proteome</keyword>
<organism evidence="6 7">
    <name type="scientific">Neoroseomonas alkaliterrae</name>
    <dbReference type="NCBI Taxonomy" id="1452450"/>
    <lineage>
        <taxon>Bacteria</taxon>
        <taxon>Pseudomonadati</taxon>
        <taxon>Pseudomonadota</taxon>
        <taxon>Alphaproteobacteria</taxon>
        <taxon>Acetobacterales</taxon>
        <taxon>Acetobacteraceae</taxon>
        <taxon>Neoroseomonas</taxon>
    </lineage>
</organism>
<dbReference type="Proteomes" id="UP000562254">
    <property type="component" value="Unassembled WGS sequence"/>
</dbReference>
<reference evidence="6 7" key="1">
    <citation type="submission" date="2020-08" db="EMBL/GenBank/DDBJ databases">
        <title>Genomic Encyclopedia of Type Strains, Phase IV (KMG-IV): sequencing the most valuable type-strain genomes for metagenomic binning, comparative biology and taxonomic classification.</title>
        <authorList>
            <person name="Goeker M."/>
        </authorList>
    </citation>
    <scope>NUCLEOTIDE SEQUENCE [LARGE SCALE GENOMIC DNA]</scope>
    <source>
        <strain evidence="6 7">DSM 25895</strain>
    </source>
</reference>
<evidence type="ECO:0000259" key="5">
    <source>
        <dbReference type="Pfam" id="PF24827"/>
    </source>
</evidence>
<dbReference type="PANTHER" id="PTHR15162">
    <property type="entry name" value="ASPARTOACYLASE"/>
    <property type="match status" value="1"/>
</dbReference>
<evidence type="ECO:0000313" key="6">
    <source>
        <dbReference type="EMBL" id="MBB5690463.1"/>
    </source>
</evidence>
<dbReference type="PANTHER" id="PTHR15162:SF7">
    <property type="entry name" value="SUCCINYLGLUTAMATE DESUCCINYLASE"/>
    <property type="match status" value="1"/>
</dbReference>
<name>A0A840Y8V2_9PROT</name>
<evidence type="ECO:0000313" key="7">
    <source>
        <dbReference type="Proteomes" id="UP000562254"/>
    </source>
</evidence>
<dbReference type="GO" id="GO:0005829">
    <property type="term" value="C:cytosol"/>
    <property type="evidence" value="ECO:0007669"/>
    <property type="project" value="TreeGrafter"/>
</dbReference>
<keyword evidence="2" id="KW-0479">Metal-binding</keyword>
<accession>A0A840Y8V2</accession>
<dbReference type="InterPro" id="IPR050178">
    <property type="entry name" value="AspA/AstE_fam"/>
</dbReference>
<keyword evidence="4" id="KW-0862">Zinc</keyword>
<evidence type="ECO:0000256" key="2">
    <source>
        <dbReference type="ARBA" id="ARBA00022723"/>
    </source>
</evidence>
<comment type="cofactor">
    <cofactor evidence="1">
        <name>Zn(2+)</name>
        <dbReference type="ChEBI" id="CHEBI:29105"/>
    </cofactor>
</comment>
<comment type="caution">
    <text evidence="6">The sequence shown here is derived from an EMBL/GenBank/DDBJ whole genome shotgun (WGS) entry which is preliminary data.</text>
</comment>
<dbReference type="SUPFAM" id="SSF53187">
    <property type="entry name" value="Zn-dependent exopeptidases"/>
    <property type="match status" value="1"/>
</dbReference>
<dbReference type="AlphaFoldDB" id="A0A840Y8V2"/>